<dbReference type="EMBL" id="CP121252">
    <property type="protein sequence ID" value="WFP17048.1"/>
    <property type="molecule type" value="Genomic_DNA"/>
</dbReference>
<accession>A0ABY8H7B4</accession>
<sequence length="157" mass="16383">MSHTDTSTKHLFGLSRFGGGPATLILTSLLAGLVTSMLIAVVAVWLDPTGTRSPLLLFMVVTLATLGPASAGWWVAFVDRSTLRGATPRPEESVEGLWLQRSLAAAFGICFAVVGLGSGVIAVAHWSVPSDVLLLSVCALMMLSAAGSYLVIRAKES</sequence>
<evidence type="ECO:0000313" key="2">
    <source>
        <dbReference type="EMBL" id="WFP17048.1"/>
    </source>
</evidence>
<keyword evidence="1" id="KW-0812">Transmembrane</keyword>
<keyword evidence="1" id="KW-1133">Transmembrane helix</keyword>
<keyword evidence="1" id="KW-0472">Membrane</keyword>
<dbReference type="RefSeq" id="WP_278158289.1">
    <property type="nucleotide sequence ID" value="NZ_CP121252.1"/>
</dbReference>
<evidence type="ECO:0000256" key="1">
    <source>
        <dbReference type="SAM" id="Phobius"/>
    </source>
</evidence>
<name>A0ABY8H7B4_9MICC</name>
<keyword evidence="3" id="KW-1185">Reference proteome</keyword>
<evidence type="ECO:0000313" key="3">
    <source>
        <dbReference type="Proteomes" id="UP001219037"/>
    </source>
</evidence>
<organism evidence="2 3">
    <name type="scientific">Citricoccus muralis</name>
    <dbReference type="NCBI Taxonomy" id="169134"/>
    <lineage>
        <taxon>Bacteria</taxon>
        <taxon>Bacillati</taxon>
        <taxon>Actinomycetota</taxon>
        <taxon>Actinomycetes</taxon>
        <taxon>Micrococcales</taxon>
        <taxon>Micrococcaceae</taxon>
        <taxon>Citricoccus</taxon>
    </lineage>
</organism>
<proteinExistence type="predicted"/>
<feature type="transmembrane region" description="Helical" evidence="1">
    <location>
        <begin position="55"/>
        <end position="77"/>
    </location>
</feature>
<feature type="transmembrane region" description="Helical" evidence="1">
    <location>
        <begin position="21"/>
        <end position="43"/>
    </location>
</feature>
<gene>
    <name evidence="2" type="ORF">P8192_02675</name>
</gene>
<reference evidence="2 3" key="1">
    <citation type="submission" date="2023-04" db="EMBL/GenBank/DDBJ databases">
        <title>Funneling lignin-derived compounds into biodiesel using alkali-halophilic Citricoccus sp. P2.</title>
        <authorList>
            <person name="Luo C.-B."/>
        </authorList>
    </citation>
    <scope>NUCLEOTIDE SEQUENCE [LARGE SCALE GENOMIC DNA]</scope>
    <source>
        <strain evidence="2 3">P2</strain>
    </source>
</reference>
<feature type="transmembrane region" description="Helical" evidence="1">
    <location>
        <begin position="98"/>
        <end position="126"/>
    </location>
</feature>
<feature type="transmembrane region" description="Helical" evidence="1">
    <location>
        <begin position="132"/>
        <end position="152"/>
    </location>
</feature>
<dbReference type="Proteomes" id="UP001219037">
    <property type="component" value="Chromosome"/>
</dbReference>
<protein>
    <submittedName>
        <fullName evidence="2">Uncharacterized protein</fullName>
    </submittedName>
</protein>